<evidence type="ECO:0000313" key="4">
    <source>
        <dbReference type="EMBL" id="KAK8896740.1"/>
    </source>
</evidence>
<protein>
    <submittedName>
        <fullName evidence="4">E3 ubiquitin-protein ligase herc4</fullName>
    </submittedName>
</protein>
<feature type="compositionally biased region" description="Acidic residues" evidence="3">
    <location>
        <begin position="293"/>
        <end position="310"/>
    </location>
</feature>
<dbReference type="PANTHER" id="PTHR22872">
    <property type="entry name" value="BTK-BINDING PROTEIN-RELATED"/>
    <property type="match status" value="1"/>
</dbReference>
<reference evidence="4 5" key="1">
    <citation type="submission" date="2024-04" db="EMBL/GenBank/DDBJ databases">
        <title>Tritrichomonas musculus Genome.</title>
        <authorList>
            <person name="Alves-Ferreira E."/>
            <person name="Grigg M."/>
            <person name="Lorenzi H."/>
            <person name="Galac M."/>
        </authorList>
    </citation>
    <scope>NUCLEOTIDE SEQUENCE [LARGE SCALE GENOMIC DNA]</scope>
    <source>
        <strain evidence="4 5">EAF2021</strain>
    </source>
</reference>
<keyword evidence="1" id="KW-0677">Repeat</keyword>
<dbReference type="InterPro" id="IPR051625">
    <property type="entry name" value="Signaling_Regulatory_Domain"/>
</dbReference>
<evidence type="ECO:0000256" key="1">
    <source>
        <dbReference type="ARBA" id="ARBA00022737"/>
    </source>
</evidence>
<keyword evidence="5" id="KW-1185">Reference proteome</keyword>
<feature type="compositionally biased region" description="Basic and acidic residues" evidence="3">
    <location>
        <begin position="351"/>
        <end position="378"/>
    </location>
</feature>
<evidence type="ECO:0000256" key="3">
    <source>
        <dbReference type="SAM" id="MobiDB-lite"/>
    </source>
</evidence>
<feature type="repeat" description="RCC1" evidence="2">
    <location>
        <begin position="38"/>
        <end position="88"/>
    </location>
</feature>
<dbReference type="Proteomes" id="UP001470230">
    <property type="component" value="Unassembled WGS sequence"/>
</dbReference>
<dbReference type="SUPFAM" id="SSF50985">
    <property type="entry name" value="RCC1/BLIP-II"/>
    <property type="match status" value="1"/>
</dbReference>
<accession>A0ABR2L046</accession>
<feature type="compositionally biased region" description="Basic and acidic residues" evidence="3">
    <location>
        <begin position="244"/>
        <end position="259"/>
    </location>
</feature>
<feature type="compositionally biased region" description="Basic and acidic residues" evidence="3">
    <location>
        <begin position="270"/>
        <end position="282"/>
    </location>
</feature>
<feature type="compositionally biased region" description="Acidic residues" evidence="3">
    <location>
        <begin position="339"/>
        <end position="350"/>
    </location>
</feature>
<name>A0ABR2L046_9EUKA</name>
<dbReference type="PROSITE" id="PS50012">
    <property type="entry name" value="RCC1_3"/>
    <property type="match status" value="1"/>
</dbReference>
<feature type="compositionally biased region" description="Low complexity" evidence="3">
    <location>
        <begin position="283"/>
        <end position="292"/>
    </location>
</feature>
<sequence>MSDLDPSDYFHVVPELIGIQCISLSGVYNHCLVVAADGRVFGRGNNKNNPLGIDEESTKKFVEITSLNDKNIKSVFAGAFHSFFVDNNGALYVCGSNKCGEAMLNQEMVGENITKTMLTSITKYVRFCIAGTHLSIVFLKAPPPNNSNKKNRALLAFPLSNTKNREKELVEKDFEIESLFTQIGRLMNANEENGNRQPRRPIIYQEILRKYANDEFFLNNGFDKVFEIFINKDMPISNNNDTVPAKDDPPKEEGNKEDNHEDDDNSYDYDNEKENDHEKNNLNDENAQVNDGNESDDLDNDNDEDYDDNSNENVHENGDNEGARKEEMSENANEKDNGGDYDENDNDEQDDNKRAHNEKENENVHEKDENESAQKNND</sequence>
<dbReference type="Gene3D" id="2.130.10.30">
    <property type="entry name" value="Regulator of chromosome condensation 1/beta-lactamase-inhibitor protein II"/>
    <property type="match status" value="1"/>
</dbReference>
<proteinExistence type="predicted"/>
<dbReference type="Pfam" id="PF13540">
    <property type="entry name" value="RCC1_2"/>
    <property type="match status" value="1"/>
</dbReference>
<organism evidence="4 5">
    <name type="scientific">Tritrichomonas musculus</name>
    <dbReference type="NCBI Taxonomy" id="1915356"/>
    <lineage>
        <taxon>Eukaryota</taxon>
        <taxon>Metamonada</taxon>
        <taxon>Parabasalia</taxon>
        <taxon>Tritrichomonadida</taxon>
        <taxon>Tritrichomonadidae</taxon>
        <taxon>Tritrichomonas</taxon>
    </lineage>
</organism>
<feature type="compositionally biased region" description="Acidic residues" evidence="3">
    <location>
        <begin position="260"/>
        <end position="269"/>
    </location>
</feature>
<feature type="compositionally biased region" description="Basic and acidic residues" evidence="3">
    <location>
        <begin position="313"/>
        <end position="338"/>
    </location>
</feature>
<feature type="region of interest" description="Disordered" evidence="3">
    <location>
        <begin position="234"/>
        <end position="378"/>
    </location>
</feature>
<evidence type="ECO:0000256" key="2">
    <source>
        <dbReference type="PROSITE-ProRule" id="PRU00235"/>
    </source>
</evidence>
<dbReference type="InterPro" id="IPR009091">
    <property type="entry name" value="RCC1/BLIP-II"/>
</dbReference>
<gene>
    <name evidence="4" type="ORF">M9Y10_014657</name>
</gene>
<dbReference type="EMBL" id="JAPFFF010000002">
    <property type="protein sequence ID" value="KAK8896740.1"/>
    <property type="molecule type" value="Genomic_DNA"/>
</dbReference>
<comment type="caution">
    <text evidence="4">The sequence shown here is derived from an EMBL/GenBank/DDBJ whole genome shotgun (WGS) entry which is preliminary data.</text>
</comment>
<evidence type="ECO:0000313" key="5">
    <source>
        <dbReference type="Proteomes" id="UP001470230"/>
    </source>
</evidence>
<dbReference type="InterPro" id="IPR000408">
    <property type="entry name" value="Reg_chr_condens"/>
</dbReference>